<dbReference type="Gene3D" id="2.60.40.10">
    <property type="entry name" value="Immunoglobulins"/>
    <property type="match status" value="4"/>
</dbReference>
<comment type="similarity">
    <text evidence="1">Belongs to the intimin/invasin family.</text>
</comment>
<dbReference type="Pfam" id="PF02369">
    <property type="entry name" value="Big_1"/>
    <property type="match status" value="3"/>
</dbReference>
<name>A0ABX0R9X8_9GAMM</name>
<evidence type="ECO:0000259" key="2">
    <source>
        <dbReference type="PROSITE" id="PS51127"/>
    </source>
</evidence>
<dbReference type="InterPro" id="IPR051715">
    <property type="entry name" value="Intimin-Invasin_domain"/>
</dbReference>
<dbReference type="PANTHER" id="PTHR39576">
    <property type="entry name" value="ATTACHING AND EFFACING PROTEIN HOMOLOG-RELATED-RELATED"/>
    <property type="match status" value="1"/>
</dbReference>
<organism evidence="3 4">
    <name type="scientific">Candidatus Pantoea multigeneris</name>
    <dbReference type="NCBI Taxonomy" id="2608357"/>
    <lineage>
        <taxon>Bacteria</taxon>
        <taxon>Pseudomonadati</taxon>
        <taxon>Pseudomonadota</taxon>
        <taxon>Gammaproteobacteria</taxon>
        <taxon>Enterobacterales</taxon>
        <taxon>Erwiniaceae</taxon>
        <taxon>Pantoea</taxon>
    </lineage>
</organism>
<evidence type="ECO:0000313" key="3">
    <source>
        <dbReference type="EMBL" id="NIF21146.1"/>
    </source>
</evidence>
<evidence type="ECO:0000256" key="1">
    <source>
        <dbReference type="ARBA" id="ARBA00010116"/>
    </source>
</evidence>
<dbReference type="InterPro" id="IPR003535">
    <property type="entry name" value="Intimin/invasin_bac"/>
</dbReference>
<sequence>MRKHPSTRGEPQSPGRRLMRRFALAQVAVLLGVALTPFYAAMVRASFDASAKNFLLDGAAQHASELAQSRDAGSYFTQQATSLASSQMQQWLEQFGTARVELGADSKFKTHSGSVDLLLPLYQDDDHIIFSQPGLRTLDSQVTGNLGFGHRHFIDDWMLGYNAFYDHNISLGHKRLGLGGELWRDYLKLSVNSYYRLSDWKTSRDVTGYEARPANGFDLRAEGWLPDWPAIGGRLMYEQYYGNEVALGGRDTRQKDPSAFTGGASYTPFPLLTFTADHKVGSGISDTRFGMQVNYQLGVPVEKQLDHMAIDERRTLAGSAMDLVERNNNIVLEYRQQESFVLILPSTISGVSGGTQSLDYTLKSRHGLSRIVWNDAELVAAGGKVEALSAESYQLTLPRYNFGAKNQYTLSGVAYDRRNVASAVATTQIIIQEPGVDSRASRVDASDYSLVADGISSTTVTVTLVAKDGQPLSGMSQQLQVDLSQSKATLRQQNATRGDIREVSAGRYEFAIIAGTLPGELTVITSVLNTALNSLKINQIADSGLPGILDTDLVVINNNVVADGTATAEVRARVTDKNGNPVVGHEVTFSLSGSAQVAAGSSLKRNSDADGYVSVKLVNVKAETVTVRASTGEGKNTSKDVQFIADASSADIVKGSISPDKTRAVADGIDGIIYTAIVQDAKGNLLKNQRVNWSTTAGVLSQSFSDSNEQGRVTATLRNSNTGRAVVSAQVKTKVNADAVLFTGDTKTARVASLSESKAVMTGSDGDLNTLIAVVKDAEGRFVEGQVVNWSATSGGRIERTSVTNDRGEATAILYAKNTSKVKTQVSVIVDTNLTSESRAVTVRPVYAVGNRYYWTMYTEFKTVEEVQANNECRTYGGGRAANLNDLAYFAAQKANFNEMEAGSGYWTREFSKEYYQMFGTRSGNTVTMGLFRTYISSDGSTRQPGYHYTTTINSASNNFVCVKD</sequence>
<gene>
    <name evidence="3" type="ORF">F3J40_05930</name>
</gene>
<dbReference type="Pfam" id="PF09134">
    <property type="entry name" value="Invasin_D3"/>
    <property type="match status" value="1"/>
</dbReference>
<dbReference type="Gene3D" id="2.40.160.160">
    <property type="entry name" value="Inverse autotransporter, beta-domain"/>
    <property type="match status" value="1"/>
</dbReference>
<comment type="caution">
    <text evidence="3">The sequence shown here is derived from an EMBL/GenBank/DDBJ whole genome shotgun (WGS) entry which is preliminary data.</text>
</comment>
<dbReference type="InterPro" id="IPR013783">
    <property type="entry name" value="Ig-like_fold"/>
</dbReference>
<dbReference type="InterPro" id="IPR008964">
    <property type="entry name" value="Invasin/intimin_cell_adhesion"/>
</dbReference>
<accession>A0ABX0R9X8</accession>
<reference evidence="3 4" key="1">
    <citation type="journal article" date="2019" name="bioRxiv">
        <title>Bacteria contribute to plant secondary compound degradation in a generalist herbivore system.</title>
        <authorList>
            <person name="Francoeur C.B."/>
            <person name="Khadempour L."/>
            <person name="Moreira-Soto R.D."/>
            <person name="Gotting K."/>
            <person name="Book A.J."/>
            <person name="Pinto-Tomas A.A."/>
            <person name="Keefover-Ring K."/>
            <person name="Currie C.R."/>
        </authorList>
    </citation>
    <scope>NUCLEOTIDE SEQUENCE [LARGE SCALE GENOMIC DNA]</scope>
    <source>
        <strain evidence="3">Acro-835</strain>
    </source>
</reference>
<feature type="domain" description="Big-1" evidence="2">
    <location>
        <begin position="654"/>
        <end position="743"/>
    </location>
</feature>
<dbReference type="PRINTS" id="PR01369">
    <property type="entry name" value="INTIMIN"/>
</dbReference>
<dbReference type="InterPro" id="IPR015217">
    <property type="entry name" value="Invasin_dom_3"/>
</dbReference>
<dbReference type="SMART" id="SM00634">
    <property type="entry name" value="BID_1"/>
    <property type="match status" value="3"/>
</dbReference>
<dbReference type="Proteomes" id="UP001515683">
    <property type="component" value="Unassembled WGS sequence"/>
</dbReference>
<keyword evidence="4" id="KW-1185">Reference proteome</keyword>
<feature type="domain" description="Big-1" evidence="2">
    <location>
        <begin position="550"/>
        <end position="644"/>
    </location>
</feature>
<dbReference type="InterPro" id="IPR024519">
    <property type="entry name" value="IAT_beta"/>
</dbReference>
<dbReference type="PROSITE" id="PS51127">
    <property type="entry name" value="BIG1"/>
    <property type="match status" value="2"/>
</dbReference>
<dbReference type="InterPro" id="IPR003344">
    <property type="entry name" value="Big_1_dom"/>
</dbReference>
<proteinExistence type="inferred from homology"/>
<dbReference type="InterPro" id="IPR038177">
    <property type="entry name" value="IAT_beta_sf"/>
</dbReference>
<evidence type="ECO:0000313" key="4">
    <source>
        <dbReference type="Proteomes" id="UP001515683"/>
    </source>
</evidence>
<dbReference type="SUPFAM" id="SSF49373">
    <property type="entry name" value="Invasin/intimin cell-adhesion fragments"/>
    <property type="match status" value="4"/>
</dbReference>
<dbReference type="PANTHER" id="PTHR39576:SF2">
    <property type="entry name" value="ATTACHING AND EFFACING PROTEIN HOMOLOG-RELATED"/>
    <property type="match status" value="1"/>
</dbReference>
<protein>
    <recommendedName>
        <fullName evidence="2">Big-1 domain-containing protein</fullName>
    </recommendedName>
</protein>
<dbReference type="Pfam" id="PF11924">
    <property type="entry name" value="IAT_beta"/>
    <property type="match status" value="1"/>
</dbReference>
<dbReference type="EMBL" id="VWXF01000002">
    <property type="protein sequence ID" value="NIF21146.1"/>
    <property type="molecule type" value="Genomic_DNA"/>
</dbReference>